<dbReference type="PANTHER" id="PTHR43394:SF1">
    <property type="entry name" value="ATP-BINDING CASSETTE SUB-FAMILY B MEMBER 10, MITOCHONDRIAL"/>
    <property type="match status" value="1"/>
</dbReference>
<sequence length="330" mass="36652">MIIVGAYLIKNNDIRISTFVMFLVIGSRIFDPLVKAIGNIAEIRYSAVAGKRILKFLDLPIMEGTTDVNYGPKKDIVFKDVNFKYLNDQKSTSTKPNRDYDLKDINITMKQGTMTALVGPSGSGKTTILKLASKFYDVDSGKITFAGEDISKIDPEFYMKNISIVFQDVYLFQDTIANNIKFGREDATKEEIVEAAKKACAHEFISSLPNGYDTMVGEGGCTLSGGEKQRISIARAILKNSPIVLLDEATSSLDPENEVEVQKAISELIAGRTVIVISHHLKTVKEADNIVVLDEGCIAEQGTHEQLMNNNGVYKRLWDIQDKYNGWTMN</sequence>
<dbReference type="InterPro" id="IPR036640">
    <property type="entry name" value="ABC1_TM_sf"/>
</dbReference>
<dbReference type="EMBL" id="MH043634">
    <property type="protein sequence ID" value="AWI66788.1"/>
    <property type="molecule type" value="mRNA"/>
</dbReference>
<keyword evidence="3" id="KW-0812">Transmembrane</keyword>
<evidence type="ECO:0000259" key="8">
    <source>
        <dbReference type="PROSITE" id="PS50893"/>
    </source>
</evidence>
<evidence type="ECO:0000256" key="1">
    <source>
        <dbReference type="ARBA" id="ARBA00004141"/>
    </source>
</evidence>
<dbReference type="Gene3D" id="1.20.1560.10">
    <property type="entry name" value="ABC transporter type 1, transmembrane domain"/>
    <property type="match status" value="1"/>
</dbReference>
<dbReference type="SUPFAM" id="SSF52540">
    <property type="entry name" value="P-loop containing nucleoside triphosphate hydrolases"/>
    <property type="match status" value="1"/>
</dbReference>
<evidence type="ECO:0000256" key="7">
    <source>
        <dbReference type="ARBA" id="ARBA00023136"/>
    </source>
</evidence>
<reference evidence="9" key="1">
    <citation type="submission" date="2018-03" db="EMBL/GenBank/DDBJ databases">
        <title>Horizontal gene transfer is an indispensable driver in forging the evolution of the Neocallimastigomycota as a distinct gut-dwelling fungal lineage.</title>
        <authorList>
            <person name="Murphy C.L."/>
            <person name="Youssef N.H."/>
            <person name="Elshahed M.S."/>
        </authorList>
    </citation>
    <scope>NUCLEOTIDE SEQUENCE</scope>
    <source>
        <strain evidence="9">A1</strain>
    </source>
</reference>
<evidence type="ECO:0000256" key="3">
    <source>
        <dbReference type="ARBA" id="ARBA00022692"/>
    </source>
</evidence>
<comment type="subcellular location">
    <subcellularLocation>
        <location evidence="1">Membrane</location>
        <topology evidence="1">Multi-pass membrane protein</topology>
    </subcellularLocation>
</comment>
<dbReference type="InterPro" id="IPR003439">
    <property type="entry name" value="ABC_transporter-like_ATP-bd"/>
</dbReference>
<proteinExistence type="evidence at transcript level"/>
<accession>A0A2S1TYS8</accession>
<evidence type="ECO:0000256" key="2">
    <source>
        <dbReference type="ARBA" id="ARBA00005580"/>
    </source>
</evidence>
<dbReference type="GO" id="GO:0005524">
    <property type="term" value="F:ATP binding"/>
    <property type="evidence" value="ECO:0007669"/>
    <property type="project" value="UniProtKB-KW"/>
</dbReference>
<keyword evidence="7" id="KW-0472">Membrane</keyword>
<evidence type="ECO:0000256" key="4">
    <source>
        <dbReference type="ARBA" id="ARBA00022741"/>
    </source>
</evidence>
<dbReference type="PROSITE" id="PS50893">
    <property type="entry name" value="ABC_TRANSPORTER_2"/>
    <property type="match status" value="1"/>
</dbReference>
<name>A0A2S1TYS8_PIRSP</name>
<dbReference type="AlphaFoldDB" id="A0A2S1TYS8"/>
<comment type="similarity">
    <text evidence="2">Belongs to the ABC transporter superfamily. ABCB family. Mitochondrial peptide exporter (TC 3.A.1.212) subfamily.</text>
</comment>
<dbReference type="SUPFAM" id="SSF90123">
    <property type="entry name" value="ABC transporter transmembrane region"/>
    <property type="match status" value="1"/>
</dbReference>
<dbReference type="InterPro" id="IPR039421">
    <property type="entry name" value="Type_1_exporter"/>
</dbReference>
<dbReference type="InterPro" id="IPR003593">
    <property type="entry name" value="AAA+_ATPase"/>
</dbReference>
<evidence type="ECO:0000313" key="9">
    <source>
        <dbReference type="EMBL" id="AWI66788.1"/>
    </source>
</evidence>
<keyword evidence="6" id="KW-1133">Transmembrane helix</keyword>
<dbReference type="GO" id="GO:0016020">
    <property type="term" value="C:membrane"/>
    <property type="evidence" value="ECO:0007669"/>
    <property type="project" value="UniProtKB-SubCell"/>
</dbReference>
<dbReference type="Gene3D" id="3.40.50.300">
    <property type="entry name" value="P-loop containing nucleotide triphosphate hydrolases"/>
    <property type="match status" value="1"/>
</dbReference>
<feature type="domain" description="ABC transporter" evidence="8">
    <location>
        <begin position="76"/>
        <end position="320"/>
    </location>
</feature>
<dbReference type="GO" id="GO:0015421">
    <property type="term" value="F:ABC-type oligopeptide transporter activity"/>
    <property type="evidence" value="ECO:0007669"/>
    <property type="project" value="TreeGrafter"/>
</dbReference>
<keyword evidence="4" id="KW-0547">Nucleotide-binding</keyword>
<organism evidence="9">
    <name type="scientific">Piromyces sp</name>
    <dbReference type="NCBI Taxonomy" id="45796"/>
    <lineage>
        <taxon>Eukaryota</taxon>
        <taxon>Fungi</taxon>
        <taxon>Fungi incertae sedis</taxon>
        <taxon>Chytridiomycota</taxon>
        <taxon>Chytridiomycota incertae sedis</taxon>
        <taxon>Neocallimastigomycetes</taxon>
        <taxon>Neocallimastigales</taxon>
        <taxon>Neocallimastigaceae</taxon>
        <taxon>Piromyces</taxon>
    </lineage>
</organism>
<dbReference type="PANTHER" id="PTHR43394">
    <property type="entry name" value="ATP-DEPENDENT PERMEASE MDL1, MITOCHONDRIAL"/>
    <property type="match status" value="1"/>
</dbReference>
<dbReference type="FunFam" id="3.40.50.300:FF:000218">
    <property type="entry name" value="Multidrug ABC transporter ATP-binding protein"/>
    <property type="match status" value="1"/>
</dbReference>
<evidence type="ECO:0000256" key="6">
    <source>
        <dbReference type="ARBA" id="ARBA00022989"/>
    </source>
</evidence>
<dbReference type="SMART" id="SM00382">
    <property type="entry name" value="AAA"/>
    <property type="match status" value="1"/>
</dbReference>
<keyword evidence="5" id="KW-0067">ATP-binding</keyword>
<protein>
    <submittedName>
        <fullName evidence="9">ABC transporter</fullName>
    </submittedName>
</protein>
<evidence type="ECO:0000256" key="5">
    <source>
        <dbReference type="ARBA" id="ARBA00022840"/>
    </source>
</evidence>
<dbReference type="GO" id="GO:0016887">
    <property type="term" value="F:ATP hydrolysis activity"/>
    <property type="evidence" value="ECO:0007669"/>
    <property type="project" value="InterPro"/>
</dbReference>
<dbReference type="PROSITE" id="PS00211">
    <property type="entry name" value="ABC_TRANSPORTER_1"/>
    <property type="match status" value="1"/>
</dbReference>
<dbReference type="InterPro" id="IPR017871">
    <property type="entry name" value="ABC_transporter-like_CS"/>
</dbReference>
<dbReference type="InterPro" id="IPR027417">
    <property type="entry name" value="P-loop_NTPase"/>
</dbReference>
<dbReference type="Pfam" id="PF00005">
    <property type="entry name" value="ABC_tran"/>
    <property type="match status" value="1"/>
</dbReference>